<dbReference type="GO" id="GO:0019902">
    <property type="term" value="F:phosphatase binding"/>
    <property type="evidence" value="ECO:0007669"/>
    <property type="project" value="InterPro"/>
</dbReference>
<name>A0A383W4U4_TETOB</name>
<dbReference type="Pfam" id="PF14895">
    <property type="entry name" value="PPPI_inhib"/>
    <property type="match status" value="1"/>
</dbReference>
<feature type="region of interest" description="Disordered" evidence="1">
    <location>
        <begin position="357"/>
        <end position="391"/>
    </location>
</feature>
<protein>
    <submittedName>
        <fullName evidence="2">Uncharacterized protein</fullName>
    </submittedName>
</protein>
<feature type="compositionally biased region" description="Low complexity" evidence="1">
    <location>
        <begin position="368"/>
        <end position="384"/>
    </location>
</feature>
<gene>
    <name evidence="2" type="ORF">BQ4739_LOCUS12817</name>
    <name evidence="3" type="ORF">BQ4739_LOCUS19724</name>
</gene>
<evidence type="ECO:0000256" key="1">
    <source>
        <dbReference type="SAM" id="MobiDB-lite"/>
    </source>
</evidence>
<evidence type="ECO:0000313" key="4">
    <source>
        <dbReference type="Proteomes" id="UP000256970"/>
    </source>
</evidence>
<dbReference type="PANTHER" id="PTHR21055:SF3">
    <property type="entry name" value="PROTEIN PHOSPHATASE 1 REGULATORY SUBUNIT 36"/>
    <property type="match status" value="1"/>
</dbReference>
<reference evidence="2 4" key="1">
    <citation type="submission" date="2016-10" db="EMBL/GenBank/DDBJ databases">
        <authorList>
            <person name="Cai Z."/>
        </authorList>
    </citation>
    <scope>NUCLEOTIDE SEQUENCE [LARGE SCALE GENOMIC DNA]</scope>
</reference>
<dbReference type="EMBL" id="FNXT01001367">
    <property type="protein sequence ID" value="SZX79449.1"/>
    <property type="molecule type" value="Genomic_DNA"/>
</dbReference>
<sequence length="466" mass="48896">MAALTPAALSGSVGPAVAVRKTSVAGSTISGVSGTRRNIAAEFDFNLGAAKTKVLKAVEESVPAAFVHVYQGQLFDRLLHGLILYLCALFQHEALVRCMERSRQQHLEGYNPYLVAARLKELEDEAASQRMALSQPYCEVIMKHSSYKKPQKDRRFFEALYSSMAAVLDEAFERVGKQQAIHQELDRLFRGRHFNIAARVNRPQRSVDSLTVTQIWSLKNETDNRSLHAKLISGLYEKPAALGVQVASQSNTPLVSQAVSSPMVARGLLADKAERDALAAAQSSRAPSTAPQTGRSVGAVKAAMAAHGMDLSAVATPAALKQLQPTAGTLNAAGILTRQDDSTIAAAAAAAAAAAQAPGVSGSSPRQPAVGSGTGSVVGASPGPRSSTLKPFQSTVASLPEAAGLPYDESYAYLCLLRRYVIYGPQLGLATAPPVAGRSMASMTGAALAGAGFQDMMLGSSMSGML</sequence>
<dbReference type="AlphaFoldDB" id="A0A383W4U4"/>
<organism evidence="2 4">
    <name type="scientific">Tetradesmus obliquus</name>
    <name type="common">Green alga</name>
    <name type="synonym">Acutodesmus obliquus</name>
    <dbReference type="NCBI Taxonomy" id="3088"/>
    <lineage>
        <taxon>Eukaryota</taxon>
        <taxon>Viridiplantae</taxon>
        <taxon>Chlorophyta</taxon>
        <taxon>core chlorophytes</taxon>
        <taxon>Chlorophyceae</taxon>
        <taxon>CS clade</taxon>
        <taxon>Sphaeropleales</taxon>
        <taxon>Scenedesmaceae</taxon>
        <taxon>Tetradesmus</taxon>
    </lineage>
</organism>
<keyword evidence="4" id="KW-1185">Reference proteome</keyword>
<proteinExistence type="predicted"/>
<dbReference type="EMBL" id="FNXT01001145">
    <property type="protein sequence ID" value="SZX72665.1"/>
    <property type="molecule type" value="Genomic_DNA"/>
</dbReference>
<dbReference type="InterPro" id="IPR026142">
    <property type="entry name" value="Pro_pase_1_reg_su_36"/>
</dbReference>
<accession>A0A383W4U4</accession>
<dbReference type="Proteomes" id="UP000256970">
    <property type="component" value="Unassembled WGS sequence"/>
</dbReference>
<evidence type="ECO:0000313" key="3">
    <source>
        <dbReference type="EMBL" id="SZX79449.1"/>
    </source>
</evidence>
<evidence type="ECO:0000313" key="2">
    <source>
        <dbReference type="EMBL" id="SZX72665.1"/>
    </source>
</evidence>
<dbReference type="PANTHER" id="PTHR21055">
    <property type="entry name" value="PROTEIN PHOSPHATASE 1 REGULATORY SUBUNIT 36"/>
    <property type="match status" value="1"/>
</dbReference>